<keyword evidence="4" id="KW-1185">Reference proteome</keyword>
<organism evidence="3 4">
    <name type="scientific">Gryllotalpicola reticulitermitis</name>
    <dbReference type="NCBI Taxonomy" id="1184153"/>
    <lineage>
        <taxon>Bacteria</taxon>
        <taxon>Bacillati</taxon>
        <taxon>Actinomycetota</taxon>
        <taxon>Actinomycetes</taxon>
        <taxon>Micrococcales</taxon>
        <taxon>Microbacteriaceae</taxon>
        <taxon>Gryllotalpicola</taxon>
    </lineage>
</organism>
<feature type="transmembrane region" description="Helical" evidence="1">
    <location>
        <begin position="6"/>
        <end position="25"/>
    </location>
</feature>
<keyword evidence="1" id="KW-0472">Membrane</keyword>
<dbReference type="EMBL" id="JBHSCN010000006">
    <property type="protein sequence ID" value="MFC4244591.1"/>
    <property type="molecule type" value="Genomic_DNA"/>
</dbReference>
<dbReference type="Pfam" id="PF25362">
    <property type="entry name" value="bPH_11"/>
    <property type="match status" value="1"/>
</dbReference>
<evidence type="ECO:0000259" key="2">
    <source>
        <dbReference type="Pfam" id="PF25362"/>
    </source>
</evidence>
<accession>A0ABV8Q8C1</accession>
<evidence type="ECO:0000256" key="1">
    <source>
        <dbReference type="SAM" id="Phobius"/>
    </source>
</evidence>
<evidence type="ECO:0000313" key="3">
    <source>
        <dbReference type="EMBL" id="MFC4244591.1"/>
    </source>
</evidence>
<dbReference type="InterPro" id="IPR057446">
    <property type="entry name" value="PH_bac"/>
</dbReference>
<evidence type="ECO:0000313" key="4">
    <source>
        <dbReference type="Proteomes" id="UP001595900"/>
    </source>
</evidence>
<comment type="caution">
    <text evidence="3">The sequence shown here is derived from an EMBL/GenBank/DDBJ whole genome shotgun (WGS) entry which is preliminary data.</text>
</comment>
<keyword evidence="1" id="KW-0812">Transmembrane</keyword>
<dbReference type="RefSeq" id="WP_390230363.1">
    <property type="nucleotide sequence ID" value="NZ_JBHSCN010000006.1"/>
</dbReference>
<proteinExistence type="predicted"/>
<dbReference type="Proteomes" id="UP001595900">
    <property type="component" value="Unassembled WGS sequence"/>
</dbReference>
<name>A0ABV8Q8C1_9MICO</name>
<keyword evidence="1" id="KW-1133">Transmembrane helix</keyword>
<sequence>MPEWASTTLIVVVTLLIFVGMWAGWRARVRRDAALVPPHDTPDGLGEPVVSAPALYVATTRHGQPLERLAIRGLGFRAQGMLAVYGSGVAISLDGNADVWLQASVIVSAEPAQVAIDKVVEKGGLLTLSWRVNDEVVDSYFRVFEPEKSGALYDAIDAITSTSAESEV</sequence>
<feature type="domain" description="PH" evidence="2">
    <location>
        <begin position="40"/>
        <end position="150"/>
    </location>
</feature>
<reference evidence="4" key="1">
    <citation type="journal article" date="2019" name="Int. J. Syst. Evol. Microbiol.">
        <title>The Global Catalogue of Microorganisms (GCM) 10K type strain sequencing project: providing services to taxonomists for standard genome sequencing and annotation.</title>
        <authorList>
            <consortium name="The Broad Institute Genomics Platform"/>
            <consortium name="The Broad Institute Genome Sequencing Center for Infectious Disease"/>
            <person name="Wu L."/>
            <person name="Ma J."/>
        </authorList>
    </citation>
    <scope>NUCLEOTIDE SEQUENCE [LARGE SCALE GENOMIC DNA]</scope>
    <source>
        <strain evidence="4">CGMCC 1.10363</strain>
    </source>
</reference>
<protein>
    <recommendedName>
        <fullName evidence="2">PH domain-containing protein</fullName>
    </recommendedName>
</protein>
<gene>
    <name evidence="3" type="ORF">ACFOYW_14550</name>
</gene>